<dbReference type="GO" id="GO:0016780">
    <property type="term" value="F:phosphotransferase activity, for other substituted phosphate groups"/>
    <property type="evidence" value="ECO:0007669"/>
    <property type="project" value="InterPro"/>
</dbReference>
<keyword evidence="2" id="KW-0808">Transferase</keyword>
<accession>A0AAV5LJW9</accession>
<evidence type="ECO:0000313" key="7">
    <source>
        <dbReference type="EMBL" id="GKV36982.1"/>
    </source>
</evidence>
<keyword evidence="5 6" id="KW-0472">Membrane</keyword>
<feature type="transmembrane region" description="Helical" evidence="6">
    <location>
        <begin position="188"/>
        <end position="207"/>
    </location>
</feature>
<dbReference type="AlphaFoldDB" id="A0AAV5LJW9"/>
<dbReference type="GO" id="GO:0071555">
    <property type="term" value="P:cell wall organization"/>
    <property type="evidence" value="ECO:0007669"/>
    <property type="project" value="TreeGrafter"/>
</dbReference>
<sequence length="323" mass="35870">MRSHTSPLNHQSFSRLGLIRSPKQLSFTGLVSPSRCRSGVSTPCYALKLNESIVRKRGYSFRHAVIQVSAADEDSYDISSLYEWDDTGADGYLLSSSDGEESDVDIVLNPVSDLDLPTATRVSNDDALTLAAHRLAMIGRGHRRHRIFLGVLLNLGLVIFLTVLLLFVDCWGWKIVRLPLEPFYLTRPFLLSAFIATFVGYVCIPMLKSLRFHEIIRKEEPARHSRKKRTPTMGGLFFVPVGICVAKAIVGFSSVEVSGAAVATLSFAAIGLLDDILSLIKQDNSGLSPWLTLLLEAFIGIWFSFWLDVASLSSPYGMYIFLY</sequence>
<feature type="transmembrane region" description="Helical" evidence="6">
    <location>
        <begin position="233"/>
        <end position="253"/>
    </location>
</feature>
<organism evidence="7 8">
    <name type="scientific">Rubroshorea leprosula</name>
    <dbReference type="NCBI Taxonomy" id="152421"/>
    <lineage>
        <taxon>Eukaryota</taxon>
        <taxon>Viridiplantae</taxon>
        <taxon>Streptophyta</taxon>
        <taxon>Embryophyta</taxon>
        <taxon>Tracheophyta</taxon>
        <taxon>Spermatophyta</taxon>
        <taxon>Magnoliopsida</taxon>
        <taxon>eudicotyledons</taxon>
        <taxon>Gunneridae</taxon>
        <taxon>Pentapetalae</taxon>
        <taxon>rosids</taxon>
        <taxon>malvids</taxon>
        <taxon>Malvales</taxon>
        <taxon>Dipterocarpaceae</taxon>
        <taxon>Rubroshorea</taxon>
    </lineage>
</organism>
<comment type="caution">
    <text evidence="7">The sequence shown here is derived from an EMBL/GenBank/DDBJ whole genome shotgun (WGS) entry which is preliminary data.</text>
</comment>
<dbReference type="InterPro" id="IPR000715">
    <property type="entry name" value="Glycosyl_transferase_4"/>
</dbReference>
<proteinExistence type="predicted"/>
<feature type="transmembrane region" description="Helical" evidence="6">
    <location>
        <begin position="287"/>
        <end position="307"/>
    </location>
</feature>
<evidence type="ECO:0000313" key="8">
    <source>
        <dbReference type="Proteomes" id="UP001054252"/>
    </source>
</evidence>
<evidence type="ECO:0000256" key="4">
    <source>
        <dbReference type="ARBA" id="ARBA00022989"/>
    </source>
</evidence>
<evidence type="ECO:0000256" key="2">
    <source>
        <dbReference type="ARBA" id="ARBA00022679"/>
    </source>
</evidence>
<gene>
    <name evidence="7" type="ORF">SLEP1_g45060</name>
</gene>
<reference evidence="7 8" key="1">
    <citation type="journal article" date="2021" name="Commun. Biol.">
        <title>The genome of Shorea leprosula (Dipterocarpaceae) highlights the ecological relevance of drought in aseasonal tropical rainforests.</title>
        <authorList>
            <person name="Ng K.K.S."/>
            <person name="Kobayashi M.J."/>
            <person name="Fawcett J.A."/>
            <person name="Hatakeyama M."/>
            <person name="Paape T."/>
            <person name="Ng C.H."/>
            <person name="Ang C.C."/>
            <person name="Tnah L.H."/>
            <person name="Lee C.T."/>
            <person name="Nishiyama T."/>
            <person name="Sese J."/>
            <person name="O'Brien M.J."/>
            <person name="Copetti D."/>
            <person name="Mohd Noor M.I."/>
            <person name="Ong R.C."/>
            <person name="Putra M."/>
            <person name="Sireger I.Z."/>
            <person name="Indrioko S."/>
            <person name="Kosugi Y."/>
            <person name="Izuno A."/>
            <person name="Isagi Y."/>
            <person name="Lee S.L."/>
            <person name="Shimizu K.K."/>
        </authorList>
    </citation>
    <scope>NUCLEOTIDE SEQUENCE [LARGE SCALE GENOMIC DNA]</scope>
    <source>
        <strain evidence="7">214</strain>
    </source>
</reference>
<feature type="transmembrane region" description="Helical" evidence="6">
    <location>
        <begin position="147"/>
        <end position="168"/>
    </location>
</feature>
<dbReference type="InterPro" id="IPR018480">
    <property type="entry name" value="PNAcMuramoyl-5peptid_Trfase_CS"/>
</dbReference>
<evidence type="ECO:0000256" key="3">
    <source>
        <dbReference type="ARBA" id="ARBA00022692"/>
    </source>
</evidence>
<protein>
    <submittedName>
        <fullName evidence="7">Uncharacterized protein</fullName>
    </submittedName>
</protein>
<evidence type="ECO:0000256" key="6">
    <source>
        <dbReference type="SAM" id="Phobius"/>
    </source>
</evidence>
<dbReference type="GO" id="GO:0005886">
    <property type="term" value="C:plasma membrane"/>
    <property type="evidence" value="ECO:0007669"/>
    <property type="project" value="TreeGrafter"/>
</dbReference>
<dbReference type="PROSITE" id="PS01347">
    <property type="entry name" value="MRAY_1"/>
    <property type="match status" value="1"/>
</dbReference>
<evidence type="ECO:0000256" key="1">
    <source>
        <dbReference type="ARBA" id="ARBA00004141"/>
    </source>
</evidence>
<keyword evidence="3 6" id="KW-0812">Transmembrane</keyword>
<evidence type="ECO:0000256" key="5">
    <source>
        <dbReference type="ARBA" id="ARBA00023136"/>
    </source>
</evidence>
<comment type="subcellular location">
    <subcellularLocation>
        <location evidence="1">Membrane</location>
        <topology evidence="1">Multi-pass membrane protein</topology>
    </subcellularLocation>
</comment>
<dbReference type="GO" id="GO:0044038">
    <property type="term" value="P:cell wall macromolecule biosynthetic process"/>
    <property type="evidence" value="ECO:0007669"/>
    <property type="project" value="TreeGrafter"/>
</dbReference>
<keyword evidence="8" id="KW-1185">Reference proteome</keyword>
<dbReference type="Proteomes" id="UP001054252">
    <property type="component" value="Unassembled WGS sequence"/>
</dbReference>
<feature type="transmembrane region" description="Helical" evidence="6">
    <location>
        <begin position="259"/>
        <end position="280"/>
    </location>
</feature>
<dbReference type="EMBL" id="BPVZ01000119">
    <property type="protein sequence ID" value="GKV36982.1"/>
    <property type="molecule type" value="Genomic_DNA"/>
</dbReference>
<keyword evidence="4 6" id="KW-1133">Transmembrane helix</keyword>
<name>A0AAV5LJW9_9ROSI</name>
<dbReference type="PANTHER" id="PTHR22926:SF5">
    <property type="entry name" value="PHOSPHO-N-ACETYLMURAMOYL-PENTAPEPTIDE-TRANSFERASE HOMOLOG"/>
    <property type="match status" value="1"/>
</dbReference>
<dbReference type="PANTHER" id="PTHR22926">
    <property type="entry name" value="PHOSPHO-N-ACETYLMURAMOYL-PENTAPEPTIDE-TRANSFERASE"/>
    <property type="match status" value="1"/>
</dbReference>